<evidence type="ECO:0000256" key="5">
    <source>
        <dbReference type="ARBA" id="ARBA00022741"/>
    </source>
</evidence>
<dbReference type="GO" id="GO:0048015">
    <property type="term" value="P:phosphatidylinositol-mediated signaling"/>
    <property type="evidence" value="ECO:0007669"/>
    <property type="project" value="TreeGrafter"/>
</dbReference>
<dbReference type="SUPFAM" id="SSF56112">
    <property type="entry name" value="Protein kinase-like (PK-like)"/>
    <property type="match status" value="1"/>
</dbReference>
<proteinExistence type="inferred from homology"/>
<dbReference type="GO" id="GO:0004430">
    <property type="term" value="F:1-phosphatidylinositol 4-kinase activity"/>
    <property type="evidence" value="ECO:0007669"/>
    <property type="project" value="UniProtKB-EC"/>
</dbReference>
<keyword evidence="7" id="KW-0067">ATP-binding</keyword>
<dbReference type="GeneID" id="19878712"/>
<dbReference type="InterPro" id="IPR015433">
    <property type="entry name" value="PI3/4_kinase"/>
</dbReference>
<dbReference type="VEuPathDB" id="MicrosporidiaDB:VCUG_00829"/>
<evidence type="ECO:0000256" key="4">
    <source>
        <dbReference type="ARBA" id="ARBA00022679"/>
    </source>
</evidence>
<dbReference type="InterPro" id="IPR018936">
    <property type="entry name" value="PI3/4_kinase_CS"/>
</dbReference>
<keyword evidence="6 9" id="KW-0418">Kinase</keyword>
<dbReference type="PROSITE" id="PS00915">
    <property type="entry name" value="PI3_4_KINASE_1"/>
    <property type="match status" value="1"/>
</dbReference>
<evidence type="ECO:0000313" key="10">
    <source>
        <dbReference type="Proteomes" id="UP000011081"/>
    </source>
</evidence>
<dbReference type="InterPro" id="IPR011009">
    <property type="entry name" value="Kinase-like_dom_sf"/>
</dbReference>
<dbReference type="InterPro" id="IPR036940">
    <property type="entry name" value="PI3/4_kinase_cat_sf"/>
</dbReference>
<dbReference type="RefSeq" id="XP_008073849.1">
    <property type="nucleotide sequence ID" value="XM_008075658.1"/>
</dbReference>
<keyword evidence="10" id="KW-1185">Reference proteome</keyword>
<dbReference type="GO" id="GO:0005737">
    <property type="term" value="C:cytoplasm"/>
    <property type="evidence" value="ECO:0007669"/>
    <property type="project" value="TreeGrafter"/>
</dbReference>
<gene>
    <name evidence="9" type="ORF">VCUG_00829</name>
</gene>
<dbReference type="EC" id="2.7.1.67" evidence="3"/>
<evidence type="ECO:0000256" key="1">
    <source>
        <dbReference type="ARBA" id="ARBA00001686"/>
    </source>
</evidence>
<protein>
    <recommendedName>
        <fullName evidence="3">1-phosphatidylinositol 4-kinase</fullName>
        <ecNumber evidence="3">2.7.1.67</ecNumber>
    </recommendedName>
</protein>
<evidence type="ECO:0000256" key="6">
    <source>
        <dbReference type="ARBA" id="ARBA00022777"/>
    </source>
</evidence>
<dbReference type="FunFam" id="3.30.1010.10:FF:000014">
    <property type="entry name" value="Phosphatidylinositol 4-kinase STT4"/>
    <property type="match status" value="1"/>
</dbReference>
<reference evidence="10" key="1">
    <citation type="submission" date="2011-03" db="EMBL/GenBank/DDBJ databases">
        <title>The genome sequence of Vavraia culicis strain floridensis.</title>
        <authorList>
            <consortium name="The Broad Institute Genome Sequencing Platform"/>
            <person name="Cuomo C."/>
            <person name="Becnel J."/>
            <person name="Sanscrainte N."/>
            <person name="Young S.K."/>
            <person name="Zeng Q."/>
            <person name="Gargeya S."/>
            <person name="Fitzgerald M."/>
            <person name="Haas B."/>
            <person name="Abouelleil A."/>
            <person name="Alvarado L."/>
            <person name="Arachchi H.M."/>
            <person name="Berlin A."/>
            <person name="Chapman S.B."/>
            <person name="Gearin G."/>
            <person name="Goldberg J."/>
            <person name="Griggs A."/>
            <person name="Gujja S."/>
            <person name="Hansen M."/>
            <person name="Heiman D."/>
            <person name="Howarth C."/>
            <person name="Larimer J."/>
            <person name="Lui A."/>
            <person name="MacDonald P.J.P."/>
            <person name="McCowen C."/>
            <person name="Montmayeur A."/>
            <person name="Murphy C."/>
            <person name="Neiman D."/>
            <person name="Pearson M."/>
            <person name="Priest M."/>
            <person name="Roberts A."/>
            <person name="Saif S."/>
            <person name="Shea T."/>
            <person name="Sisk P."/>
            <person name="Stolte C."/>
            <person name="Sykes S."/>
            <person name="Wortman J."/>
            <person name="Nusbaum C."/>
            <person name="Birren B."/>
        </authorList>
    </citation>
    <scope>NUCLEOTIDE SEQUENCE [LARGE SCALE GENOMIC DNA]</scope>
    <source>
        <strain evidence="10">floridensis</strain>
    </source>
</reference>
<dbReference type="STRING" id="948595.L2GWF0"/>
<dbReference type="OrthoDB" id="10264149at2759"/>
<accession>L2GWF0</accession>
<dbReference type="Proteomes" id="UP000011081">
    <property type="component" value="Unassembled WGS sequence"/>
</dbReference>
<feature type="domain" description="PI3K/PI4K catalytic" evidence="8">
    <location>
        <begin position="1239"/>
        <end position="1503"/>
    </location>
</feature>
<dbReference type="PANTHER" id="PTHR10048">
    <property type="entry name" value="PHOSPHATIDYLINOSITOL KINASE"/>
    <property type="match status" value="1"/>
</dbReference>
<keyword evidence="5" id="KW-0547">Nucleotide-binding</keyword>
<dbReference type="EMBL" id="GL877414">
    <property type="protein sequence ID" value="ELA47628.1"/>
    <property type="molecule type" value="Genomic_DNA"/>
</dbReference>
<dbReference type="GO" id="GO:0016020">
    <property type="term" value="C:membrane"/>
    <property type="evidence" value="ECO:0007669"/>
    <property type="project" value="TreeGrafter"/>
</dbReference>
<evidence type="ECO:0000313" key="9">
    <source>
        <dbReference type="EMBL" id="ELA47628.1"/>
    </source>
</evidence>
<dbReference type="PROSITE" id="PS50290">
    <property type="entry name" value="PI3_4_KINASE_3"/>
    <property type="match status" value="1"/>
</dbReference>
<evidence type="ECO:0000256" key="3">
    <source>
        <dbReference type="ARBA" id="ARBA00012169"/>
    </source>
</evidence>
<comment type="catalytic activity">
    <reaction evidence="1">
        <text>a 1,2-diacyl-sn-glycero-3-phospho-(1D-myo-inositol) + ATP = a 1,2-diacyl-sn-glycero-3-phospho-(1D-myo-inositol 4-phosphate) + ADP + H(+)</text>
        <dbReference type="Rhea" id="RHEA:19877"/>
        <dbReference type="ChEBI" id="CHEBI:15378"/>
        <dbReference type="ChEBI" id="CHEBI:30616"/>
        <dbReference type="ChEBI" id="CHEBI:57880"/>
        <dbReference type="ChEBI" id="CHEBI:58178"/>
        <dbReference type="ChEBI" id="CHEBI:456216"/>
        <dbReference type="EC" id="2.7.1.67"/>
    </reaction>
</comment>
<dbReference type="Pfam" id="PF00454">
    <property type="entry name" value="PI3_PI4_kinase"/>
    <property type="match status" value="1"/>
</dbReference>
<name>L2GWF0_VAVCU</name>
<dbReference type="Gene3D" id="1.10.1070.11">
    <property type="entry name" value="Phosphatidylinositol 3-/4-kinase, catalytic domain"/>
    <property type="match status" value="1"/>
</dbReference>
<dbReference type="InParanoid" id="L2GWF0"/>
<comment type="similarity">
    <text evidence="2">Belongs to the PI3/PI4-kinase family. Type III PI4K subfamily.</text>
</comment>
<evidence type="ECO:0000259" key="8">
    <source>
        <dbReference type="PROSITE" id="PS50290"/>
    </source>
</evidence>
<dbReference type="GO" id="GO:0005524">
    <property type="term" value="F:ATP binding"/>
    <property type="evidence" value="ECO:0007669"/>
    <property type="project" value="UniProtKB-KW"/>
</dbReference>
<dbReference type="InterPro" id="IPR000403">
    <property type="entry name" value="PI3/4_kinase_cat_dom"/>
</dbReference>
<sequence length="1519" mass="176320">MASRPDIYHSTREVCLLDFKKVPCIRRAYKIMVRHLDDLSYNSYLYNMFVKIWFCMVKGERFVLTDEDARMLGKLVEEIKTANECKVNAGDLSKLDEVKDVMLTDEIPVSAHDELPDRHLVDDTSDTSSDIVSENSSEYGENARFEMIKQILIEVFSSKTSTFKYQMLKTSALDGILATKVNMVREVVDIFVEDLNDLALDSIINNTSIDSKIINIAIDYLLLQLKIIENYLLTTREVLNARFTTYFVEELFAAMAGSQLMEEEMVFIFRKAFSIGVLCDEVVLNKIKETITADYLMIREELFAQIIIGIVKAIAVRFVFKSEMVHGLEHGKISREFMAVKTVDDILVFFDREDDSYSHSADIQDLTNALHMLFTTNGIKYFKEDTKLQICKSLHKFVRDDLIKKIKTALDYDEQKDLMDLLLVISLSSRKMSFPEYNGYFQAQIEKYYKERRFNDLKRVIDYYSTFVSTNGANNISYAFLKFDITWYKTFLILYFRKVKKSPELFDHVEAFFKFFVYTKSPILVDVFNSLPYIDKSHACLPEVYLFVHEIMCRRDCFMYDYKGSFERLMMPFLLKMPALFIESNHALIYHAEKLKLNNFNYTGVLEYLKDERTLSNDVVEVFKKIHRDVKLRSAFKEEYVDKLLQLAIENYYTSTDTIIMEILDILLKDNLCTEVLGEEDEGSASSSDRNSALSTQQAKLKKSITLLSRENRRKTLMGNNQAQQCAVDCVSEYFSYISDDQARMISNTNSLVLFGLFYDKYFHRNWLQIIERESKYTFLYQKIMYTLRITSPYYYTYLVLNSNFPIFYNFSLCCNLKHTLRINEKIMEFISSFPTNVPRNVQKIESCSSFFTSGSFHSIKEDGTCSVEQIRKDLRDIHGDLLNFVAEKPGQGGTNSFDEHQVDRKFEDNTSIHANKCLCSSSTRGSTITCSIHPTGAGKYDFFIDLVYVNQRNANVVGSAINFLLITIDEKFDLYLLYVILKIYKILKIHEPIVDDLLERAIDHVDYSIDIYAELADITDDFFKFYFFSAFNCVSGDTVESDLSLRKLPASKKEFVYNTFYLINNLHMTSERLAGALTYKGYILNLHDSIDIFTAIRVFDGSVNDGMDRLQSIDPFYVPQMVQLLRISKCFDVTAGKILELIEKDDYLSMLVYFNIRANFKNSGRVGKLLEKICNAKDFKDTVKFLDDLTRISSKMIKFKNLDRFDKKKMLDELLNEVAVGRNVILPLHGYKVLGIEQNSSRVLQSHAKVPFMATFVVEKDGVQKNVNLIFKAGDDCRQDQLALQLIQLFLSIFKESHLPIFLYPYRVISTDYECGIIEVITDAISRDQMGRERINNLSEYFGLKFGFKEGKEYQDAQRNFILSFVGYSLVSYFLNVKDRHNGNIMINGKGQMIHIDFGFMFDISPGGLNLEVPLKITEEIIELLNDHMDDYISLMIKGFFALRRRSKEIVLMAASFEQSQLPCFTEYAIDNLIARFKFHLSDAELKVHIRTLVHTSVRKFRTYIYDKFQALTNDISF</sequence>
<evidence type="ECO:0000256" key="2">
    <source>
        <dbReference type="ARBA" id="ARBA00006209"/>
    </source>
</evidence>
<dbReference type="Gene3D" id="3.30.1010.10">
    <property type="entry name" value="Phosphatidylinositol 3-kinase Catalytic Subunit, Chain A, domain 4"/>
    <property type="match status" value="1"/>
</dbReference>
<keyword evidence="4" id="KW-0808">Transferase</keyword>
<organism evidence="9 10">
    <name type="scientific">Vavraia culicis (isolate floridensis)</name>
    <name type="common">Microsporidian parasite</name>
    <dbReference type="NCBI Taxonomy" id="948595"/>
    <lineage>
        <taxon>Eukaryota</taxon>
        <taxon>Fungi</taxon>
        <taxon>Fungi incertae sedis</taxon>
        <taxon>Microsporidia</taxon>
        <taxon>Pleistophoridae</taxon>
        <taxon>Vavraia</taxon>
    </lineage>
</organism>
<dbReference type="HOGENOM" id="CLU_253125_0_0_1"/>
<dbReference type="SMART" id="SM00146">
    <property type="entry name" value="PI3Kc"/>
    <property type="match status" value="1"/>
</dbReference>
<evidence type="ECO:0000256" key="7">
    <source>
        <dbReference type="ARBA" id="ARBA00022840"/>
    </source>
</evidence>
<dbReference type="GO" id="GO:0046854">
    <property type="term" value="P:phosphatidylinositol phosphate biosynthetic process"/>
    <property type="evidence" value="ECO:0007669"/>
    <property type="project" value="InterPro"/>
</dbReference>
<dbReference type="CDD" id="cd05167">
    <property type="entry name" value="PI4Kc_III_alpha"/>
    <property type="match status" value="1"/>
</dbReference>